<dbReference type="EMBL" id="BARU01008591">
    <property type="protein sequence ID" value="GAH43141.1"/>
    <property type="molecule type" value="Genomic_DNA"/>
</dbReference>
<organism evidence="1">
    <name type="scientific">marine sediment metagenome</name>
    <dbReference type="NCBI Taxonomy" id="412755"/>
    <lineage>
        <taxon>unclassified sequences</taxon>
        <taxon>metagenomes</taxon>
        <taxon>ecological metagenomes</taxon>
    </lineage>
</organism>
<sequence length="211" mass="24475">MAKRGRKARITEKIYLDAVRKGRTTDNKILSELLGLDRSTVLRYKQNNPRVYEKGLEIVNGFKSVKFDPENITYEMFKIIPVIEEWIEIQVTRRVGEIAIKGRVRSLYNVCRYLKVHPDNLNLNIVSKLVVDSRRAFDNNIEWHRGLTYLTIRKPLRSFFQLVRGISGELLTSKGIDAGRSRGTGSHSKQRVTKLEREKFMIVLPEVTKSI</sequence>
<evidence type="ECO:0000313" key="1">
    <source>
        <dbReference type="EMBL" id="GAH43141.1"/>
    </source>
</evidence>
<accession>X1FBX2</accession>
<feature type="non-terminal residue" evidence="1">
    <location>
        <position position="211"/>
    </location>
</feature>
<comment type="caution">
    <text evidence="1">The sequence shown here is derived from an EMBL/GenBank/DDBJ whole genome shotgun (WGS) entry which is preliminary data.</text>
</comment>
<reference evidence="1" key="1">
    <citation type="journal article" date="2014" name="Front. Microbiol.">
        <title>High frequency of phylogenetically diverse reductive dehalogenase-homologous genes in deep subseafloor sedimentary metagenomes.</title>
        <authorList>
            <person name="Kawai M."/>
            <person name="Futagami T."/>
            <person name="Toyoda A."/>
            <person name="Takaki Y."/>
            <person name="Nishi S."/>
            <person name="Hori S."/>
            <person name="Arai W."/>
            <person name="Tsubouchi T."/>
            <person name="Morono Y."/>
            <person name="Uchiyama I."/>
            <person name="Ito T."/>
            <person name="Fujiyama A."/>
            <person name="Inagaki F."/>
            <person name="Takami H."/>
        </authorList>
    </citation>
    <scope>NUCLEOTIDE SEQUENCE</scope>
    <source>
        <strain evidence="1">Expedition CK06-06</strain>
    </source>
</reference>
<name>X1FBX2_9ZZZZ</name>
<protein>
    <submittedName>
        <fullName evidence="1">Uncharacterized protein</fullName>
    </submittedName>
</protein>
<proteinExistence type="predicted"/>
<dbReference type="AlphaFoldDB" id="X1FBX2"/>
<gene>
    <name evidence="1" type="ORF">S03H2_16770</name>
</gene>